<dbReference type="Proteomes" id="UP000286208">
    <property type="component" value="Unassembled WGS sequence"/>
</dbReference>
<gene>
    <name evidence="3" type="ORF">EGT67_01170</name>
</gene>
<dbReference type="PIRSF" id="PIRSF012637">
    <property type="entry name" value="UCP012637"/>
    <property type="match status" value="1"/>
</dbReference>
<sequence>MLERVLTVPDPADRANLAMFVGRAVRLDESAVVRLRRRGDGRVSAWATTGFDSLATRVIVGDVRPQDTTAAGDALLRALADSAAGPEIDPGFAMDSAWRGALPPESGFVHVDDVPARILLGLAQRGAALAREHGSAQGPPTSLLEQKVLEVEGGGTGVTVSMRTVFALTGMGFVPLADGRPATADTDLDAIAEDEMVRVRATPSWLRLDARFGSVYSRRAGAIPLFTA</sequence>
<dbReference type="InterPro" id="IPR058498">
    <property type="entry name" value="DUF8185"/>
</dbReference>
<dbReference type="OrthoDB" id="5178111at2"/>
<dbReference type="InterPro" id="IPR016601">
    <property type="entry name" value="UCP012637"/>
</dbReference>
<dbReference type="Pfam" id="PF26572">
    <property type="entry name" value="DUF8185"/>
    <property type="match status" value="1"/>
</dbReference>
<evidence type="ECO:0000313" key="3">
    <source>
        <dbReference type="EMBL" id="RVW11108.1"/>
    </source>
</evidence>
<dbReference type="Pfam" id="PF26035">
    <property type="entry name" value="DUF8010"/>
    <property type="match status" value="1"/>
</dbReference>
<evidence type="ECO:0000313" key="4">
    <source>
        <dbReference type="Proteomes" id="UP000286208"/>
    </source>
</evidence>
<dbReference type="EMBL" id="RKLP01000001">
    <property type="protein sequence ID" value="RVW11108.1"/>
    <property type="molecule type" value="Genomic_DNA"/>
</dbReference>
<protein>
    <submittedName>
        <fullName evidence="3">Uncharacterized protein</fullName>
    </submittedName>
</protein>
<organism evidence="3 4">
    <name type="scientific">Prescottella agglutinans</name>
    <dbReference type="NCBI Taxonomy" id="1644129"/>
    <lineage>
        <taxon>Bacteria</taxon>
        <taxon>Bacillati</taxon>
        <taxon>Actinomycetota</taxon>
        <taxon>Actinomycetes</taxon>
        <taxon>Mycobacteriales</taxon>
        <taxon>Nocardiaceae</taxon>
        <taxon>Prescottella</taxon>
    </lineage>
</organism>
<accession>A0A438BJ42</accession>
<feature type="domain" description="DUF8010" evidence="1">
    <location>
        <begin position="1"/>
        <end position="100"/>
    </location>
</feature>
<evidence type="ECO:0000259" key="2">
    <source>
        <dbReference type="Pfam" id="PF26572"/>
    </source>
</evidence>
<reference evidence="3 4" key="1">
    <citation type="submission" date="2018-11" db="EMBL/GenBank/DDBJ databases">
        <title>Rhodococcus spongicola sp. nov. and Rhodococcus xishaensis sp. nov. from marine sponges.</title>
        <authorList>
            <person name="Li L."/>
            <person name="Lin H.W."/>
        </authorList>
    </citation>
    <scope>NUCLEOTIDE SEQUENCE [LARGE SCALE GENOMIC DNA]</scope>
    <source>
        <strain evidence="3 4">CCTCC AB2014297</strain>
    </source>
</reference>
<keyword evidence="4" id="KW-1185">Reference proteome</keyword>
<comment type="caution">
    <text evidence="3">The sequence shown here is derived from an EMBL/GenBank/DDBJ whole genome shotgun (WGS) entry which is preliminary data.</text>
</comment>
<dbReference type="AlphaFoldDB" id="A0A438BJ42"/>
<feature type="domain" description="DUF8185" evidence="2">
    <location>
        <begin position="103"/>
        <end position="221"/>
    </location>
</feature>
<dbReference type="RefSeq" id="WP_127914213.1">
    <property type="nucleotide sequence ID" value="NZ_RKLP01000001.1"/>
</dbReference>
<dbReference type="InterPro" id="IPR058323">
    <property type="entry name" value="DUF8010"/>
</dbReference>
<name>A0A438BJ42_9NOCA</name>
<evidence type="ECO:0000259" key="1">
    <source>
        <dbReference type="Pfam" id="PF26035"/>
    </source>
</evidence>
<proteinExistence type="predicted"/>